<accession>A0A0A9HFA2</accession>
<evidence type="ECO:0000313" key="1">
    <source>
        <dbReference type="EMBL" id="JAE35860.1"/>
    </source>
</evidence>
<reference evidence="1" key="2">
    <citation type="journal article" date="2015" name="Data Brief">
        <title>Shoot transcriptome of the giant reed, Arundo donax.</title>
        <authorList>
            <person name="Barrero R.A."/>
            <person name="Guerrero F.D."/>
            <person name="Moolhuijzen P."/>
            <person name="Goolsby J.A."/>
            <person name="Tidwell J."/>
            <person name="Bellgard S.E."/>
            <person name="Bellgard M.I."/>
        </authorList>
    </citation>
    <scope>NUCLEOTIDE SEQUENCE</scope>
    <source>
        <tissue evidence="1">Shoot tissue taken approximately 20 cm above the soil surface</tissue>
    </source>
</reference>
<name>A0A0A9HFA2_ARUDO</name>
<sequence length="29" mass="3563">MYTPTIRNIHSFSYHHNDKVKSLFYTAKY</sequence>
<dbReference type="AlphaFoldDB" id="A0A0A9HFA2"/>
<organism evidence="1">
    <name type="scientific">Arundo donax</name>
    <name type="common">Giant reed</name>
    <name type="synonym">Donax arundinaceus</name>
    <dbReference type="NCBI Taxonomy" id="35708"/>
    <lineage>
        <taxon>Eukaryota</taxon>
        <taxon>Viridiplantae</taxon>
        <taxon>Streptophyta</taxon>
        <taxon>Embryophyta</taxon>
        <taxon>Tracheophyta</taxon>
        <taxon>Spermatophyta</taxon>
        <taxon>Magnoliopsida</taxon>
        <taxon>Liliopsida</taxon>
        <taxon>Poales</taxon>
        <taxon>Poaceae</taxon>
        <taxon>PACMAD clade</taxon>
        <taxon>Arundinoideae</taxon>
        <taxon>Arundineae</taxon>
        <taxon>Arundo</taxon>
    </lineage>
</organism>
<protein>
    <submittedName>
        <fullName evidence="1">Uncharacterized protein</fullName>
    </submittedName>
</protein>
<dbReference type="EMBL" id="GBRH01162036">
    <property type="protein sequence ID" value="JAE35860.1"/>
    <property type="molecule type" value="Transcribed_RNA"/>
</dbReference>
<proteinExistence type="predicted"/>
<reference evidence="1" key="1">
    <citation type="submission" date="2014-09" db="EMBL/GenBank/DDBJ databases">
        <authorList>
            <person name="Magalhaes I.L.F."/>
            <person name="Oliveira U."/>
            <person name="Santos F.R."/>
            <person name="Vidigal T.H.D.A."/>
            <person name="Brescovit A.D."/>
            <person name="Santos A.J."/>
        </authorList>
    </citation>
    <scope>NUCLEOTIDE SEQUENCE</scope>
    <source>
        <tissue evidence="1">Shoot tissue taken approximately 20 cm above the soil surface</tissue>
    </source>
</reference>